<evidence type="ECO:0000256" key="3">
    <source>
        <dbReference type="PROSITE-ProRule" id="PRU00708"/>
    </source>
</evidence>
<dbReference type="Gene3D" id="1.25.40.10">
    <property type="entry name" value="Tetratricopeptide repeat domain"/>
    <property type="match status" value="1"/>
</dbReference>
<dbReference type="Proteomes" id="UP001418222">
    <property type="component" value="Unassembled WGS sequence"/>
</dbReference>
<dbReference type="InterPro" id="IPR002885">
    <property type="entry name" value="PPR_rpt"/>
</dbReference>
<evidence type="ECO:0000256" key="1">
    <source>
        <dbReference type="ARBA" id="ARBA00007626"/>
    </source>
</evidence>
<gene>
    <name evidence="4" type="ORF">KSP39_PZI009644</name>
</gene>
<evidence type="ECO:0000313" key="5">
    <source>
        <dbReference type="Proteomes" id="UP001418222"/>
    </source>
</evidence>
<proteinExistence type="inferred from homology"/>
<dbReference type="InterPro" id="IPR011990">
    <property type="entry name" value="TPR-like_helical_dom_sf"/>
</dbReference>
<organism evidence="4 5">
    <name type="scientific">Platanthera zijinensis</name>
    <dbReference type="NCBI Taxonomy" id="2320716"/>
    <lineage>
        <taxon>Eukaryota</taxon>
        <taxon>Viridiplantae</taxon>
        <taxon>Streptophyta</taxon>
        <taxon>Embryophyta</taxon>
        <taxon>Tracheophyta</taxon>
        <taxon>Spermatophyta</taxon>
        <taxon>Magnoliopsida</taxon>
        <taxon>Liliopsida</taxon>
        <taxon>Asparagales</taxon>
        <taxon>Orchidaceae</taxon>
        <taxon>Orchidoideae</taxon>
        <taxon>Orchideae</taxon>
        <taxon>Orchidinae</taxon>
        <taxon>Platanthera</taxon>
    </lineage>
</organism>
<accession>A0AAP0G7H6</accession>
<sequence length="173" mass="19884">MAEFLPDACTYNILNRACAAAELIHGARELYDEMLREEIRPTATTFGTLVSSLVMSSRLEAAFRHKEQMIQLNNIKLSVHIRIVDKGVHMEDGLACALGLEEKMASDRVIGLDTAVYMALIHGFFQDGRKGRSFCVGRSLKANNLLFVQFRRREQRPEEEQRQRRPRLEEEHH</sequence>
<evidence type="ECO:0000256" key="2">
    <source>
        <dbReference type="ARBA" id="ARBA00022737"/>
    </source>
</evidence>
<dbReference type="PROSITE" id="PS51375">
    <property type="entry name" value="PPR"/>
    <property type="match status" value="1"/>
</dbReference>
<evidence type="ECO:0008006" key="6">
    <source>
        <dbReference type="Google" id="ProtNLM"/>
    </source>
</evidence>
<protein>
    <recommendedName>
        <fullName evidence="6">Pentatricopeptide repeat-containing protein</fullName>
    </recommendedName>
</protein>
<dbReference type="InterPro" id="IPR050872">
    <property type="entry name" value="PPR_P_subfamily"/>
</dbReference>
<keyword evidence="2" id="KW-0677">Repeat</keyword>
<comment type="similarity">
    <text evidence="1">Belongs to the PPR family. P subfamily.</text>
</comment>
<keyword evidence="5" id="KW-1185">Reference proteome</keyword>
<dbReference type="PANTHER" id="PTHR46128">
    <property type="entry name" value="MITOCHONDRIAL GROUP I INTRON SPLICING FACTOR CCM1"/>
    <property type="match status" value="1"/>
</dbReference>
<name>A0AAP0G7H6_9ASPA</name>
<feature type="repeat" description="PPR" evidence="3">
    <location>
        <begin position="7"/>
        <end position="41"/>
    </location>
</feature>
<dbReference type="EMBL" id="JBBWWQ010000007">
    <property type="protein sequence ID" value="KAK8942465.1"/>
    <property type="molecule type" value="Genomic_DNA"/>
</dbReference>
<evidence type="ECO:0000313" key="4">
    <source>
        <dbReference type="EMBL" id="KAK8942465.1"/>
    </source>
</evidence>
<dbReference type="Pfam" id="PF13041">
    <property type="entry name" value="PPR_2"/>
    <property type="match status" value="1"/>
</dbReference>
<dbReference type="NCBIfam" id="TIGR00756">
    <property type="entry name" value="PPR"/>
    <property type="match status" value="1"/>
</dbReference>
<dbReference type="AlphaFoldDB" id="A0AAP0G7H6"/>
<reference evidence="4 5" key="1">
    <citation type="journal article" date="2022" name="Nat. Plants">
        <title>Genomes of leafy and leafless Platanthera orchids illuminate the evolution of mycoheterotrophy.</title>
        <authorList>
            <person name="Li M.H."/>
            <person name="Liu K.W."/>
            <person name="Li Z."/>
            <person name="Lu H.C."/>
            <person name="Ye Q.L."/>
            <person name="Zhang D."/>
            <person name="Wang J.Y."/>
            <person name="Li Y.F."/>
            <person name="Zhong Z.M."/>
            <person name="Liu X."/>
            <person name="Yu X."/>
            <person name="Liu D.K."/>
            <person name="Tu X.D."/>
            <person name="Liu B."/>
            <person name="Hao Y."/>
            <person name="Liao X.Y."/>
            <person name="Jiang Y.T."/>
            <person name="Sun W.H."/>
            <person name="Chen J."/>
            <person name="Chen Y.Q."/>
            <person name="Ai Y."/>
            <person name="Zhai J.W."/>
            <person name="Wu S.S."/>
            <person name="Zhou Z."/>
            <person name="Hsiao Y.Y."/>
            <person name="Wu W.L."/>
            <person name="Chen Y.Y."/>
            <person name="Lin Y.F."/>
            <person name="Hsu J.L."/>
            <person name="Li C.Y."/>
            <person name="Wang Z.W."/>
            <person name="Zhao X."/>
            <person name="Zhong W.Y."/>
            <person name="Ma X.K."/>
            <person name="Ma L."/>
            <person name="Huang J."/>
            <person name="Chen G.Z."/>
            <person name="Huang M.Z."/>
            <person name="Huang L."/>
            <person name="Peng D.H."/>
            <person name="Luo Y.B."/>
            <person name="Zou S.Q."/>
            <person name="Chen S.P."/>
            <person name="Lan S."/>
            <person name="Tsai W.C."/>
            <person name="Van de Peer Y."/>
            <person name="Liu Z.J."/>
        </authorList>
    </citation>
    <scope>NUCLEOTIDE SEQUENCE [LARGE SCALE GENOMIC DNA]</scope>
    <source>
        <strain evidence="4">Lor287</strain>
    </source>
</reference>
<comment type="caution">
    <text evidence="4">The sequence shown here is derived from an EMBL/GenBank/DDBJ whole genome shotgun (WGS) entry which is preliminary data.</text>
</comment>
<dbReference type="PANTHER" id="PTHR46128:SF329">
    <property type="entry name" value="MITOCHONDRIAL GROUP I INTRON SPLICING FACTOR DMR1"/>
    <property type="match status" value="1"/>
</dbReference>